<accession>A0A6A5VD10</accession>
<feature type="region of interest" description="Disordered" evidence="1">
    <location>
        <begin position="1"/>
        <end position="35"/>
    </location>
</feature>
<sequence>MYKTSAGYHSRAHDRPARLRLSTRGPQPRRHLAPKRNLHLQRRTVPRAANEREVPSYGAQIYSEGVAGEEETSDEYTCRISTSNSFSHRQHATVPIYYMKEAILSNAYAIWPHITYDSIDLIKVKNPATTQAAVIYYTGLEWELIIEGARCEDTGAATEVLFE</sequence>
<evidence type="ECO:0000313" key="3">
    <source>
        <dbReference type="Proteomes" id="UP000800036"/>
    </source>
</evidence>
<evidence type="ECO:0000256" key="1">
    <source>
        <dbReference type="SAM" id="MobiDB-lite"/>
    </source>
</evidence>
<evidence type="ECO:0000313" key="2">
    <source>
        <dbReference type="EMBL" id="KAF1974981.1"/>
    </source>
</evidence>
<dbReference type="Proteomes" id="UP000800036">
    <property type="component" value="Unassembled WGS sequence"/>
</dbReference>
<dbReference type="EMBL" id="ML976672">
    <property type="protein sequence ID" value="KAF1974981.1"/>
    <property type="molecule type" value="Genomic_DNA"/>
</dbReference>
<keyword evidence="3" id="KW-1185">Reference proteome</keyword>
<gene>
    <name evidence="2" type="ORF">BU23DRAFT_566975</name>
</gene>
<protein>
    <submittedName>
        <fullName evidence="2">Uncharacterized protein</fullName>
    </submittedName>
</protein>
<reference evidence="2" key="1">
    <citation type="journal article" date="2020" name="Stud. Mycol.">
        <title>101 Dothideomycetes genomes: a test case for predicting lifestyles and emergence of pathogens.</title>
        <authorList>
            <person name="Haridas S."/>
            <person name="Albert R."/>
            <person name="Binder M."/>
            <person name="Bloem J."/>
            <person name="Labutti K."/>
            <person name="Salamov A."/>
            <person name="Andreopoulos B."/>
            <person name="Baker S."/>
            <person name="Barry K."/>
            <person name="Bills G."/>
            <person name="Bluhm B."/>
            <person name="Cannon C."/>
            <person name="Castanera R."/>
            <person name="Culley D."/>
            <person name="Daum C."/>
            <person name="Ezra D."/>
            <person name="Gonzalez J."/>
            <person name="Henrissat B."/>
            <person name="Kuo A."/>
            <person name="Liang C."/>
            <person name="Lipzen A."/>
            <person name="Lutzoni F."/>
            <person name="Magnuson J."/>
            <person name="Mondo S."/>
            <person name="Nolan M."/>
            <person name="Ohm R."/>
            <person name="Pangilinan J."/>
            <person name="Park H.-J."/>
            <person name="Ramirez L."/>
            <person name="Alfaro M."/>
            <person name="Sun H."/>
            <person name="Tritt A."/>
            <person name="Yoshinaga Y."/>
            <person name="Zwiers L.-H."/>
            <person name="Turgeon B."/>
            <person name="Goodwin S."/>
            <person name="Spatafora J."/>
            <person name="Crous P."/>
            <person name="Grigoriev I."/>
        </authorList>
    </citation>
    <scope>NUCLEOTIDE SEQUENCE</scope>
    <source>
        <strain evidence="2">CBS 107.79</strain>
    </source>
</reference>
<organism evidence="2 3">
    <name type="scientific">Bimuria novae-zelandiae CBS 107.79</name>
    <dbReference type="NCBI Taxonomy" id="1447943"/>
    <lineage>
        <taxon>Eukaryota</taxon>
        <taxon>Fungi</taxon>
        <taxon>Dikarya</taxon>
        <taxon>Ascomycota</taxon>
        <taxon>Pezizomycotina</taxon>
        <taxon>Dothideomycetes</taxon>
        <taxon>Pleosporomycetidae</taxon>
        <taxon>Pleosporales</taxon>
        <taxon>Massarineae</taxon>
        <taxon>Didymosphaeriaceae</taxon>
        <taxon>Bimuria</taxon>
    </lineage>
</organism>
<proteinExistence type="predicted"/>
<name>A0A6A5VD10_9PLEO</name>
<dbReference type="AlphaFoldDB" id="A0A6A5VD10"/>